<evidence type="ECO:0000256" key="4">
    <source>
        <dbReference type="ARBA" id="ARBA00023082"/>
    </source>
</evidence>
<protein>
    <recommendedName>
        <fullName evidence="7">RNA polymerase sigma factor</fullName>
    </recommendedName>
</protein>
<reference evidence="9 10" key="1">
    <citation type="submission" date="2020-07" db="EMBL/GenBank/DDBJ databases">
        <authorList>
            <person name="Feng H."/>
        </authorList>
    </citation>
    <scope>NUCLEOTIDE SEQUENCE [LARGE SCALE GENOMIC DNA]</scope>
    <source>
        <strain evidence="10">s-10</strain>
    </source>
</reference>
<comment type="function">
    <text evidence="7">Sigma factors are initiation factors that promote the attachment of RNA polymerase to specific initiation sites and are then released.</text>
</comment>
<feature type="domain" description="HTH cro/C1-type" evidence="8">
    <location>
        <begin position="197"/>
        <end position="217"/>
    </location>
</feature>
<evidence type="ECO:0000256" key="2">
    <source>
        <dbReference type="ARBA" id="ARBA00022969"/>
    </source>
</evidence>
<dbReference type="Gene3D" id="1.20.120.1810">
    <property type="match status" value="1"/>
</dbReference>
<keyword evidence="3 7" id="KW-0805">Transcription regulation</keyword>
<dbReference type="FunFam" id="1.10.10.10:FF:000197">
    <property type="entry name" value="RNA polymerase sigma factor"/>
    <property type="match status" value="1"/>
</dbReference>
<dbReference type="GO" id="GO:0003677">
    <property type="term" value="F:DNA binding"/>
    <property type="evidence" value="ECO:0007669"/>
    <property type="project" value="UniProtKB-KW"/>
</dbReference>
<dbReference type="InterPro" id="IPR036388">
    <property type="entry name" value="WH-like_DNA-bd_sf"/>
</dbReference>
<keyword evidence="2" id="KW-0749">Sporulation</keyword>
<dbReference type="Pfam" id="PF04545">
    <property type="entry name" value="Sigma70_r4"/>
    <property type="match status" value="1"/>
</dbReference>
<dbReference type="InterPro" id="IPR014209">
    <property type="entry name" value="RNA_pol_sigma-K"/>
</dbReference>
<dbReference type="GO" id="GO:0030435">
    <property type="term" value="P:sporulation resulting in formation of a cellular spore"/>
    <property type="evidence" value="ECO:0007669"/>
    <property type="project" value="UniProtKB-KW"/>
</dbReference>
<name>A0A7W2A7E3_9BACL</name>
<comment type="similarity">
    <text evidence="1 7">Belongs to the sigma-70 factor family.</text>
</comment>
<dbReference type="InterPro" id="IPR013325">
    <property type="entry name" value="RNA_pol_sigma_r2"/>
</dbReference>
<dbReference type="CDD" id="cd06171">
    <property type="entry name" value="Sigma70_r4"/>
    <property type="match status" value="1"/>
</dbReference>
<evidence type="ECO:0000256" key="5">
    <source>
        <dbReference type="ARBA" id="ARBA00023125"/>
    </source>
</evidence>
<organism evidence="9 10">
    <name type="scientific">Paenactinomyces guangxiensis</name>
    <dbReference type="NCBI Taxonomy" id="1490290"/>
    <lineage>
        <taxon>Bacteria</taxon>
        <taxon>Bacillati</taxon>
        <taxon>Bacillota</taxon>
        <taxon>Bacilli</taxon>
        <taxon>Bacillales</taxon>
        <taxon>Thermoactinomycetaceae</taxon>
        <taxon>Paenactinomyces</taxon>
    </lineage>
</organism>
<accession>A0A7W2A7E3</accession>
<dbReference type="Proteomes" id="UP000535491">
    <property type="component" value="Unassembled WGS sequence"/>
</dbReference>
<dbReference type="GO" id="GO:0006352">
    <property type="term" value="P:DNA-templated transcription initiation"/>
    <property type="evidence" value="ECO:0007669"/>
    <property type="project" value="InterPro"/>
</dbReference>
<dbReference type="Gene3D" id="1.10.10.10">
    <property type="entry name" value="Winged helix-like DNA-binding domain superfamily/Winged helix DNA-binding domain"/>
    <property type="match status" value="1"/>
</dbReference>
<dbReference type="FunFam" id="1.20.120.1810:FF:000003">
    <property type="entry name" value="RNA polymerase sigma factor"/>
    <property type="match status" value="1"/>
</dbReference>
<comment type="caution">
    <text evidence="9">The sequence shown here is derived from an EMBL/GenBank/DDBJ whole genome shotgun (WGS) entry which is preliminary data.</text>
</comment>
<evidence type="ECO:0000259" key="8">
    <source>
        <dbReference type="PROSITE" id="PS50943"/>
    </source>
</evidence>
<dbReference type="PRINTS" id="PR00046">
    <property type="entry name" value="SIGMA70FCT"/>
</dbReference>
<dbReference type="InterPro" id="IPR007630">
    <property type="entry name" value="RNA_pol_sigma70_r4"/>
</dbReference>
<dbReference type="Pfam" id="PF04542">
    <property type="entry name" value="Sigma70_r2"/>
    <property type="match status" value="1"/>
</dbReference>
<dbReference type="InterPro" id="IPR013324">
    <property type="entry name" value="RNA_pol_sigma_r3/r4-like"/>
</dbReference>
<dbReference type="NCBIfam" id="TIGR02937">
    <property type="entry name" value="sigma70-ECF"/>
    <property type="match status" value="1"/>
</dbReference>
<dbReference type="SUPFAM" id="SSF88659">
    <property type="entry name" value="Sigma3 and sigma4 domains of RNA polymerase sigma factors"/>
    <property type="match status" value="1"/>
</dbReference>
<gene>
    <name evidence="9" type="primary">sigK</name>
    <name evidence="9" type="ORF">H1191_01830</name>
</gene>
<dbReference type="InterPro" id="IPR014284">
    <property type="entry name" value="RNA_pol_sigma-70_dom"/>
</dbReference>
<dbReference type="InterPro" id="IPR000943">
    <property type="entry name" value="RNA_pol_sigma70"/>
</dbReference>
<keyword evidence="6 7" id="KW-0804">Transcription</keyword>
<sequence length="235" mass="26906">MSGLITALALLLREMLLFVSYIKNNAFPQPLTEQEEERNLKLMAEGDPQARNTLIEHNLRLVAHIVKKFENTGEDTEDLISIGTIGLIKAIESYQPNKGTKLATYAARCIENEILMHLRSLKKARKDVSLHDPIGTDKEGNEITLIDILGTERDEVVDKVQMKIEKKKIYNHIHILDEREQEVIRCRFGLGGGKEKTQREIAKELGISRSYVSRIEKRALIKLFHEFYRNGKKNG</sequence>
<dbReference type="PROSITE" id="PS50943">
    <property type="entry name" value="HTH_CROC1"/>
    <property type="match status" value="1"/>
</dbReference>
<dbReference type="NCBIfam" id="TIGR02846">
    <property type="entry name" value="spore_sigmaK"/>
    <property type="match status" value="1"/>
</dbReference>
<evidence type="ECO:0000256" key="6">
    <source>
        <dbReference type="ARBA" id="ARBA00023163"/>
    </source>
</evidence>
<keyword evidence="5 7" id="KW-0238">DNA-binding</keyword>
<dbReference type="InterPro" id="IPR001387">
    <property type="entry name" value="Cro/C1-type_HTH"/>
</dbReference>
<dbReference type="NCBIfam" id="NF004471">
    <property type="entry name" value="PRK05803.1"/>
    <property type="match status" value="1"/>
</dbReference>
<keyword evidence="4 7" id="KW-0731">Sigma factor</keyword>
<evidence type="ECO:0000256" key="3">
    <source>
        <dbReference type="ARBA" id="ARBA00023015"/>
    </source>
</evidence>
<proteinExistence type="inferred from homology"/>
<dbReference type="InterPro" id="IPR007627">
    <property type="entry name" value="RNA_pol_sigma70_r2"/>
</dbReference>
<dbReference type="PIRSF" id="PIRSF000770">
    <property type="entry name" value="RNA_pol_sigma-SigE/K"/>
    <property type="match status" value="1"/>
</dbReference>
<dbReference type="RefSeq" id="WP_181750268.1">
    <property type="nucleotide sequence ID" value="NZ_JACEIQ010000001.1"/>
</dbReference>
<dbReference type="SUPFAM" id="SSF88946">
    <property type="entry name" value="Sigma2 domain of RNA polymerase sigma factors"/>
    <property type="match status" value="1"/>
</dbReference>
<dbReference type="EMBL" id="JACEIQ010000001">
    <property type="protein sequence ID" value="MBA4493054.1"/>
    <property type="molecule type" value="Genomic_DNA"/>
</dbReference>
<dbReference type="PANTHER" id="PTHR30376">
    <property type="entry name" value="SIGMA FACTOR RPOH HEAT SHOCK RELATED"/>
    <property type="match status" value="1"/>
</dbReference>
<evidence type="ECO:0000313" key="9">
    <source>
        <dbReference type="EMBL" id="MBA4493054.1"/>
    </source>
</evidence>
<evidence type="ECO:0000256" key="7">
    <source>
        <dbReference type="RuleBase" id="RU362124"/>
    </source>
</evidence>
<evidence type="ECO:0000313" key="10">
    <source>
        <dbReference type="Proteomes" id="UP000535491"/>
    </source>
</evidence>
<dbReference type="PROSITE" id="PS00716">
    <property type="entry name" value="SIGMA70_2"/>
    <property type="match status" value="1"/>
</dbReference>
<dbReference type="AlphaFoldDB" id="A0A7W2A7E3"/>
<dbReference type="GO" id="GO:0016987">
    <property type="term" value="F:sigma factor activity"/>
    <property type="evidence" value="ECO:0007669"/>
    <property type="project" value="UniProtKB-KW"/>
</dbReference>
<evidence type="ECO:0000256" key="1">
    <source>
        <dbReference type="ARBA" id="ARBA00007788"/>
    </source>
</evidence>
<dbReference type="PROSITE" id="PS00715">
    <property type="entry name" value="SIGMA70_1"/>
    <property type="match status" value="1"/>
</dbReference>
<keyword evidence="10" id="KW-1185">Reference proteome</keyword>
<dbReference type="InterPro" id="IPR050813">
    <property type="entry name" value="Sigma-70_Factor"/>
</dbReference>
<dbReference type="PANTHER" id="PTHR30376:SF3">
    <property type="entry name" value="RNA POLYMERASE SIGMA FACTOR RPOH"/>
    <property type="match status" value="1"/>
</dbReference>